<feature type="region of interest" description="Disordered" evidence="2">
    <location>
        <begin position="447"/>
        <end position="466"/>
    </location>
</feature>
<feature type="compositionally biased region" description="Basic and acidic residues" evidence="2">
    <location>
        <begin position="737"/>
        <end position="760"/>
    </location>
</feature>
<dbReference type="Gene3D" id="1.10.167.10">
    <property type="entry name" value="Regulator of G-protein Signalling 4, domain 2"/>
    <property type="match status" value="1"/>
</dbReference>
<feature type="region of interest" description="Disordered" evidence="2">
    <location>
        <begin position="253"/>
        <end position="318"/>
    </location>
</feature>
<feature type="compositionally biased region" description="Low complexity" evidence="2">
    <location>
        <begin position="331"/>
        <end position="354"/>
    </location>
</feature>
<dbReference type="PROSITE" id="PS50132">
    <property type="entry name" value="RGS"/>
    <property type="match status" value="1"/>
</dbReference>
<accession>A0A834R7V2</accession>
<feature type="region of interest" description="Disordered" evidence="2">
    <location>
        <begin position="331"/>
        <end position="416"/>
    </location>
</feature>
<dbReference type="SMART" id="SM00315">
    <property type="entry name" value="RGS"/>
    <property type="match status" value="1"/>
</dbReference>
<sequence length="1008" mass="113372">MLIQNANDRMYHNNSNSTDNDENSSSNTRTGIDRIGDSCNKSNNNNNNNNIHIDQTEIDDRNNIETNPSIDCDDTSDGMPKFWPCLRKYSLAVPGEPRYFHHGSHSPLHSSCGGLSRSEISTPSPSCSNSIVDDASYSSHSINDASCSGNEIHKPCALSVDSLLMRTSTKSDSKLIDLVKSIEKRDSSNDDDVDLDDDYDNQQSDDSLAHVSERSNRRFRNGSPIKLKSNSHKNIHYRLVDELCRSFIQLKSSNKSSDNEGGSRKSQSIVTIKSISSSNSREEKMNDSIGSMKRASYQKPDSLIKNSPKKSTGSVAATEKTLASSTSSLSSLLSTSKYQTEPTTTTPTKITSSINKNDRKQTATIETSPTKATTTTTTTTTSTKAINDDLDRKKSSESFKNHRKSSSSSILNFNQRKERKNSMTAIIASMLLPESICQKFGASFGGSGGGSSGGNDLSNNNINHNETKNKLSNDLIDNAMMISDQLMNPSNNSFNTNDISGSFTLKQSLGIANRRGSTPITSTTILSKSNIANITSNNRGKRKGSIAQITSASANRLVRLLRRTHSAGTSKDVPSYALFLNGPAPSNQRETIKNKFSKRRSKEKRAHHDSVHRGHHHHYRHLWRNRIQNKKQSKSSKNNNDNNNNNNSNNNTDNNNEEEEEEECDDDDDDDNNVVDCDGKHRSDQCDRKDGTDLDENDVHYQPNRSHHHHQHQHHHNHHHPLHHCHQSRCSHRNHNHSNDDSDDGDHHRTDHQSCDHPDEFDQIDSGITGLEDIKQRLRFLNRRHTDSSLHSSTVRPSKDEVKKWSKSFRDLMSNRYGSALFRAFLCREYSEENIEFWLACEEYRKIRSSKLRNKAKKIYANFVAVRSPREVNLDHQLRLEIQKNLSTPTKSTFDIAQKKIQCLLESDAYVRFLQSELYTDLVMSELNRKQCKNHPNRNKTNANIDDEADRCGEDGHLNNSGHCCGENGGEDNDRDQNDRSTSKSNRKQSKGSIRSPTSTTSQFSMIS</sequence>
<name>A0A834R7V2_SARSC</name>
<reference evidence="4" key="2">
    <citation type="submission" date="2020-01" db="EMBL/GenBank/DDBJ databases">
        <authorList>
            <person name="Korhonen P.K.K."/>
            <person name="Guangxu M.G."/>
            <person name="Wang T.W."/>
            <person name="Stroehlein A.J.S."/>
            <person name="Young N.D."/>
            <person name="Ang C.-S.A."/>
            <person name="Fernando D.W.F."/>
            <person name="Lu H.L."/>
            <person name="Taylor S.T."/>
            <person name="Ehtesham M.E.M."/>
            <person name="Najaraj S.H.N."/>
            <person name="Harsha G.H.G."/>
            <person name="Madugundu A.M."/>
            <person name="Renuse S.R."/>
            <person name="Holt D.H."/>
            <person name="Pandey A.P."/>
            <person name="Papenfuss A.P."/>
            <person name="Gasser R.B.G."/>
            <person name="Fischer K.F."/>
        </authorList>
    </citation>
    <scope>NUCLEOTIDE SEQUENCE</scope>
    <source>
        <strain evidence="4">SSS_KF_BRIS2020</strain>
    </source>
</reference>
<feature type="compositionally biased region" description="Low complexity" evidence="2">
    <location>
        <begin position="13"/>
        <end position="28"/>
    </location>
</feature>
<feature type="compositionally biased region" description="Acidic residues" evidence="2">
    <location>
        <begin position="655"/>
        <end position="673"/>
    </location>
</feature>
<feature type="compositionally biased region" description="Low complexity" evidence="2">
    <location>
        <begin position="454"/>
        <end position="464"/>
    </location>
</feature>
<dbReference type="GO" id="GO:0005096">
    <property type="term" value="F:GTPase activator activity"/>
    <property type="evidence" value="ECO:0007669"/>
    <property type="project" value="TreeGrafter"/>
</dbReference>
<feature type="compositionally biased region" description="Basic residues" evidence="2">
    <location>
        <begin position="705"/>
        <end position="736"/>
    </location>
</feature>
<feature type="compositionally biased region" description="Basic residues" evidence="2">
    <location>
        <begin position="613"/>
        <end position="634"/>
    </location>
</feature>
<dbReference type="Pfam" id="PF00615">
    <property type="entry name" value="RGS"/>
    <property type="match status" value="1"/>
</dbReference>
<feature type="region of interest" description="Disordered" evidence="2">
    <location>
        <begin position="963"/>
        <end position="1008"/>
    </location>
</feature>
<feature type="compositionally biased region" description="Basic and acidic residues" evidence="2">
    <location>
        <begin position="677"/>
        <end position="692"/>
    </location>
</feature>
<dbReference type="PANTHER" id="PTHR45746">
    <property type="entry name" value="LP21163P"/>
    <property type="match status" value="1"/>
</dbReference>
<evidence type="ECO:0000313" key="6">
    <source>
        <dbReference type="Proteomes" id="UP000070412"/>
    </source>
</evidence>
<dbReference type="GO" id="GO:0005737">
    <property type="term" value="C:cytoplasm"/>
    <property type="evidence" value="ECO:0007669"/>
    <property type="project" value="TreeGrafter"/>
</dbReference>
<dbReference type="InterPro" id="IPR036305">
    <property type="entry name" value="RGS_sf"/>
</dbReference>
<feature type="compositionally biased region" description="Basic and acidic residues" evidence="2">
    <location>
        <begin position="54"/>
        <end position="63"/>
    </location>
</feature>
<feature type="compositionally biased region" description="Polar residues" evidence="2">
    <location>
        <begin position="991"/>
        <end position="1008"/>
    </location>
</feature>
<feature type="compositionally biased region" description="Basic and acidic residues" evidence="2">
    <location>
        <begin position="386"/>
        <end position="400"/>
    </location>
</feature>
<feature type="domain" description="RGS" evidence="3">
    <location>
        <begin position="808"/>
        <end position="923"/>
    </location>
</feature>
<proteinExistence type="predicted"/>
<dbReference type="EnsemblMetazoa" id="SSS_7885s_mrna">
    <property type="protein sequence ID" value="KAF7491329.1"/>
    <property type="gene ID" value="SSS_7885"/>
</dbReference>
<keyword evidence="1" id="KW-0734">Signal transduction inhibitor</keyword>
<dbReference type="OrthoDB" id="196547at2759"/>
<evidence type="ECO:0000313" key="5">
    <source>
        <dbReference type="EnsemblMetazoa" id="KAF7491329.1"/>
    </source>
</evidence>
<protein>
    <submittedName>
        <fullName evidence="4">Regulator of G-protein signaling 4</fullName>
    </submittedName>
</protein>
<dbReference type="GO" id="GO:0008277">
    <property type="term" value="P:regulation of G protein-coupled receptor signaling pathway"/>
    <property type="evidence" value="ECO:0007669"/>
    <property type="project" value="InterPro"/>
</dbReference>
<feature type="compositionally biased region" description="Acidic residues" evidence="2">
    <location>
        <begin position="189"/>
        <end position="200"/>
    </location>
</feature>
<dbReference type="PANTHER" id="PTHR45746:SF6">
    <property type="entry name" value="LP21163P"/>
    <property type="match status" value="1"/>
</dbReference>
<organism evidence="4">
    <name type="scientific">Sarcoptes scabiei</name>
    <name type="common">Itch mite</name>
    <name type="synonym">Acarus scabiei</name>
    <dbReference type="NCBI Taxonomy" id="52283"/>
    <lineage>
        <taxon>Eukaryota</taxon>
        <taxon>Metazoa</taxon>
        <taxon>Ecdysozoa</taxon>
        <taxon>Arthropoda</taxon>
        <taxon>Chelicerata</taxon>
        <taxon>Arachnida</taxon>
        <taxon>Acari</taxon>
        <taxon>Acariformes</taxon>
        <taxon>Sarcoptiformes</taxon>
        <taxon>Astigmata</taxon>
        <taxon>Psoroptidia</taxon>
        <taxon>Sarcoptoidea</taxon>
        <taxon>Sarcoptidae</taxon>
        <taxon>Sarcoptinae</taxon>
        <taxon>Sarcoptes</taxon>
    </lineage>
</organism>
<feature type="compositionally biased region" description="Polar residues" evidence="2">
    <location>
        <begin position="264"/>
        <end position="279"/>
    </location>
</feature>
<evidence type="ECO:0000259" key="3">
    <source>
        <dbReference type="PROSITE" id="PS50132"/>
    </source>
</evidence>
<feature type="region of interest" description="Disordered" evidence="2">
    <location>
        <begin position="567"/>
        <end position="764"/>
    </location>
</feature>
<dbReference type="EMBL" id="WVUK01000060">
    <property type="protein sequence ID" value="KAF7491329.1"/>
    <property type="molecule type" value="Genomic_DNA"/>
</dbReference>
<dbReference type="InterPro" id="IPR047016">
    <property type="entry name" value="RGS6/7/9/11"/>
</dbReference>
<dbReference type="InterPro" id="IPR016137">
    <property type="entry name" value="RGS"/>
</dbReference>
<reference evidence="6" key="1">
    <citation type="journal article" date="2020" name="PLoS Negl. Trop. Dis.">
        <title>High-quality nuclear genome for Sarcoptes scabiei-A critical resource for a neglected parasite.</title>
        <authorList>
            <person name="Korhonen P.K."/>
            <person name="Gasser R.B."/>
            <person name="Ma G."/>
            <person name="Wang T."/>
            <person name="Stroehlein A.J."/>
            <person name="Young N.D."/>
            <person name="Ang C.S."/>
            <person name="Fernando D.D."/>
            <person name="Lu H.C."/>
            <person name="Taylor S."/>
            <person name="Reynolds S.L."/>
            <person name="Mofiz E."/>
            <person name="Najaraj S.H."/>
            <person name="Gowda H."/>
            <person name="Madugundu A."/>
            <person name="Renuse S."/>
            <person name="Holt D."/>
            <person name="Pandey A."/>
            <person name="Papenfuss A.T."/>
            <person name="Fischer K."/>
        </authorList>
    </citation>
    <scope>NUCLEOTIDE SEQUENCE [LARGE SCALE GENOMIC DNA]</scope>
</reference>
<feature type="compositionally biased region" description="Low complexity" evidence="2">
    <location>
        <begin position="638"/>
        <end position="654"/>
    </location>
</feature>
<feature type="compositionally biased region" description="Basic residues" evidence="2">
    <location>
        <begin position="595"/>
        <end position="605"/>
    </location>
</feature>
<evidence type="ECO:0000313" key="4">
    <source>
        <dbReference type="EMBL" id="KAF7491329.1"/>
    </source>
</evidence>
<dbReference type="AlphaFoldDB" id="A0A834R7V2"/>
<dbReference type="FunFam" id="1.10.167.10:FF:000001">
    <property type="entry name" value="Putative regulator of g-protein signaling 12"/>
    <property type="match status" value="1"/>
</dbReference>
<evidence type="ECO:0000256" key="1">
    <source>
        <dbReference type="ARBA" id="ARBA00022700"/>
    </source>
</evidence>
<gene>
    <name evidence="4" type="ORF">SSS_7885</name>
</gene>
<feature type="compositionally biased region" description="Basic and acidic residues" evidence="2">
    <location>
        <begin position="207"/>
        <end position="216"/>
    </location>
</feature>
<dbReference type="SUPFAM" id="SSF48097">
    <property type="entry name" value="Regulator of G-protein signaling, RGS"/>
    <property type="match status" value="1"/>
</dbReference>
<dbReference type="PRINTS" id="PR01301">
    <property type="entry name" value="RGSPROTEIN"/>
</dbReference>
<dbReference type="GO" id="GO:0009968">
    <property type="term" value="P:negative regulation of signal transduction"/>
    <property type="evidence" value="ECO:0007669"/>
    <property type="project" value="UniProtKB-KW"/>
</dbReference>
<feature type="region of interest" description="Disordered" evidence="2">
    <location>
        <begin position="186"/>
        <end position="228"/>
    </location>
</feature>
<reference evidence="5" key="3">
    <citation type="submission" date="2022-06" db="UniProtKB">
        <authorList>
            <consortium name="EnsemblMetazoa"/>
        </authorList>
    </citation>
    <scope>IDENTIFICATION</scope>
</reference>
<feature type="region of interest" description="Disordered" evidence="2">
    <location>
        <begin position="1"/>
        <end position="73"/>
    </location>
</feature>
<evidence type="ECO:0000256" key="2">
    <source>
        <dbReference type="SAM" id="MobiDB-lite"/>
    </source>
</evidence>
<dbReference type="Proteomes" id="UP000070412">
    <property type="component" value="Unassembled WGS sequence"/>
</dbReference>
<feature type="compositionally biased region" description="Low complexity" evidence="2">
    <location>
        <begin position="362"/>
        <end position="385"/>
    </location>
</feature>
<keyword evidence="6" id="KW-1185">Reference proteome</keyword>
<dbReference type="InterPro" id="IPR044926">
    <property type="entry name" value="RGS_subdomain_2"/>
</dbReference>